<evidence type="ECO:0000313" key="3">
    <source>
        <dbReference type="Proteomes" id="UP000076154"/>
    </source>
</evidence>
<dbReference type="SUPFAM" id="SSF53335">
    <property type="entry name" value="S-adenosyl-L-methionine-dependent methyltransferases"/>
    <property type="match status" value="1"/>
</dbReference>
<comment type="caution">
    <text evidence="2">The sequence shown here is derived from an EMBL/GenBank/DDBJ whole genome shotgun (WGS) entry which is preliminary data.</text>
</comment>
<evidence type="ECO:0000313" key="2">
    <source>
        <dbReference type="EMBL" id="RDB17818.1"/>
    </source>
</evidence>
<dbReference type="PANTHER" id="PTHR43861:SF1">
    <property type="entry name" value="TRANS-ACONITATE 2-METHYLTRANSFERASE"/>
    <property type="match status" value="1"/>
</dbReference>
<dbReference type="Pfam" id="PF08241">
    <property type="entry name" value="Methyltransf_11"/>
    <property type="match status" value="1"/>
</dbReference>
<protein>
    <submittedName>
        <fullName evidence="2">Methyltransferase C70.08c</fullName>
    </submittedName>
</protein>
<accession>A0A369J7A7</accession>
<dbReference type="STRING" id="39966.A0A369J7A7"/>
<keyword evidence="2" id="KW-0489">Methyltransferase</keyword>
<keyword evidence="3" id="KW-1185">Reference proteome</keyword>
<organism evidence="2 3">
    <name type="scientific">Hypsizygus marmoreus</name>
    <name type="common">White beech mushroom</name>
    <name type="synonym">Agaricus marmoreus</name>
    <dbReference type="NCBI Taxonomy" id="39966"/>
    <lineage>
        <taxon>Eukaryota</taxon>
        <taxon>Fungi</taxon>
        <taxon>Dikarya</taxon>
        <taxon>Basidiomycota</taxon>
        <taxon>Agaricomycotina</taxon>
        <taxon>Agaricomycetes</taxon>
        <taxon>Agaricomycetidae</taxon>
        <taxon>Agaricales</taxon>
        <taxon>Tricholomatineae</taxon>
        <taxon>Lyophyllaceae</taxon>
        <taxon>Hypsizygus</taxon>
    </lineage>
</organism>
<dbReference type="GO" id="GO:0008757">
    <property type="term" value="F:S-adenosylmethionine-dependent methyltransferase activity"/>
    <property type="evidence" value="ECO:0007669"/>
    <property type="project" value="InterPro"/>
</dbReference>
<dbReference type="PANTHER" id="PTHR43861">
    <property type="entry name" value="TRANS-ACONITATE 2-METHYLTRANSFERASE-RELATED"/>
    <property type="match status" value="1"/>
</dbReference>
<sequence>MPTEIPFRPSFVPRHTGGTNLTMNATHEQSSDIPDASGWSASLYNKSAAFVYSPAFTAPVLELLAAKPGERVIDFGCGSGEVTLEIKKIVEQGGGVVVGVDFSESMIAQAKANGVEHAFVSDVQRLEIPRDVAHLHQRFDAVFSNAALHWCKRDPAGVLESAKKVLKPGGRIVGEMGGFMNCIGVRSALHRALRSRGQDPVLYDPWYFPSMEDYVKVSALKPVQIYTENDNWTGSWQLLVTASFKPVHLSLTPRVTPLPSGLQGWLQLFVRHSFLMGLSDEMAEEIIEEVEEACRIDCQDASGKWAMVYMRLRFSAILQ</sequence>
<name>A0A369J7A7_HYPMA</name>
<gene>
    <name evidence="2" type="primary">SPCC70.08c</name>
    <name evidence="2" type="ORF">Hypma_000799</name>
</gene>
<dbReference type="EMBL" id="LUEZ02000107">
    <property type="protein sequence ID" value="RDB17818.1"/>
    <property type="molecule type" value="Genomic_DNA"/>
</dbReference>
<proteinExistence type="predicted"/>
<keyword evidence="2" id="KW-0808">Transferase</keyword>
<dbReference type="Proteomes" id="UP000076154">
    <property type="component" value="Unassembled WGS sequence"/>
</dbReference>
<dbReference type="InterPro" id="IPR013216">
    <property type="entry name" value="Methyltransf_11"/>
</dbReference>
<dbReference type="GO" id="GO:0032259">
    <property type="term" value="P:methylation"/>
    <property type="evidence" value="ECO:0007669"/>
    <property type="project" value="UniProtKB-KW"/>
</dbReference>
<feature type="domain" description="Methyltransferase type 11" evidence="1">
    <location>
        <begin position="74"/>
        <end position="173"/>
    </location>
</feature>
<dbReference type="OrthoDB" id="10017101at2759"/>
<dbReference type="Gene3D" id="3.40.50.150">
    <property type="entry name" value="Vaccinia Virus protein VP39"/>
    <property type="match status" value="1"/>
</dbReference>
<dbReference type="AlphaFoldDB" id="A0A369J7A7"/>
<dbReference type="CDD" id="cd02440">
    <property type="entry name" value="AdoMet_MTases"/>
    <property type="match status" value="1"/>
</dbReference>
<dbReference type="InParanoid" id="A0A369J7A7"/>
<evidence type="ECO:0000259" key="1">
    <source>
        <dbReference type="Pfam" id="PF08241"/>
    </source>
</evidence>
<dbReference type="InterPro" id="IPR029063">
    <property type="entry name" value="SAM-dependent_MTases_sf"/>
</dbReference>
<reference evidence="2" key="1">
    <citation type="submission" date="2018-04" db="EMBL/GenBank/DDBJ databases">
        <title>Whole genome sequencing of Hypsizygus marmoreus.</title>
        <authorList>
            <person name="Choi I.-G."/>
            <person name="Min B."/>
            <person name="Kim J.-G."/>
            <person name="Kim S."/>
            <person name="Oh Y.-L."/>
            <person name="Kong W.-S."/>
            <person name="Park H."/>
            <person name="Jeong J."/>
            <person name="Song E.-S."/>
        </authorList>
    </citation>
    <scope>NUCLEOTIDE SEQUENCE [LARGE SCALE GENOMIC DNA]</scope>
    <source>
        <strain evidence="2">51987-8</strain>
    </source>
</reference>